<sequence length="940" mass="103740">METLSPGARGYRLLSVMRAVMMMPNSTVFTRLWSSDNIGGELQLIFPISQEEFDSLLAGEIEAEVRQVQELEVVWSGAQDVKDELEYSDGWVTDCSYPSVFGFGVKALGLSPGFKKTLLTNAPWIFANYTATGYGMFEHLMHRSLDMLCAVFSPTIICSLDEARTRVSKARVTLAPLVTSRDRLVESYVQTRAQLQAQLESANPDAADKVRATLEVLHTNHLSSLLEAQKEIDKALRSTQVEVSWDQKMHDALNEKRASERKPRFPDFHLTEFCTANTLDIIETISVSCLPTFQDIFSEEKWDKYVEMLSSALQSYASNSPFVDNASSTSIQGAAAKAYIAMSRVPGRDWHLPLPTNITIRNFSESILDLDLALSEVTEHLSQQLTHWFEGAPVMAMNTSLSIARSVTELIRRAVNAQVTGLPFGTFRGQISLEAKSITDQIFRYLLRHMKEVATLNDLLLEASSTVGGKGEDTATKSGKKSVDHKFWREESRRVVSHWSLDPGINDLIQFLKKGYTDPGDSGTYSAAKGKSRVEEGFAAMAAAALEYSDPDALALWKALLSQKDVGRLRLGLSTLLPVSLHRDASFGLEKWVWWDGFEVPATFDERKLKEWATMASLMRKRRETEERALAQFMVELETHKLIVHNPTDSFPKSVCDKGTAQAIEQLIKASLFPEVCVANKLDRHRHACFGDSQPSLEESSSQMRCPKLKIKNPCPLTKEIVGGAVPSVEVTRKRRETGATRSDFPQSLYPPTPEALIPGLLTVESPIPGKNGRCAGTTGECPSAAFPEVPQAESDEDEPIDPSSVSATEPEALTEDTDMDTGLDLGPQTIKPSRPSTPALSVQEAIRRTSLVTLLDDGQSMPRSAPPSPPQLTKSTNSNTTLEISSGIHRPGTQDDPPTQNTISDTNDPPVQETHQDTRDAGGDAAYGAPPTQRRYNTR</sequence>
<dbReference type="EMBL" id="MU118266">
    <property type="protein sequence ID" value="KAF9643204.1"/>
    <property type="molecule type" value="Genomic_DNA"/>
</dbReference>
<name>A0ACB6Z142_THEGA</name>
<dbReference type="Proteomes" id="UP000886501">
    <property type="component" value="Unassembled WGS sequence"/>
</dbReference>
<evidence type="ECO:0000313" key="1">
    <source>
        <dbReference type="EMBL" id="KAF9643204.1"/>
    </source>
</evidence>
<organism evidence="1 2">
    <name type="scientific">Thelephora ganbajun</name>
    <name type="common">Ganba fungus</name>
    <dbReference type="NCBI Taxonomy" id="370292"/>
    <lineage>
        <taxon>Eukaryota</taxon>
        <taxon>Fungi</taxon>
        <taxon>Dikarya</taxon>
        <taxon>Basidiomycota</taxon>
        <taxon>Agaricomycotina</taxon>
        <taxon>Agaricomycetes</taxon>
        <taxon>Thelephorales</taxon>
        <taxon>Thelephoraceae</taxon>
        <taxon>Thelephora</taxon>
    </lineage>
</organism>
<accession>A0ACB6Z142</accession>
<comment type="caution">
    <text evidence="1">The sequence shown here is derived from an EMBL/GenBank/DDBJ whole genome shotgun (WGS) entry which is preliminary data.</text>
</comment>
<evidence type="ECO:0000313" key="2">
    <source>
        <dbReference type="Proteomes" id="UP000886501"/>
    </source>
</evidence>
<reference evidence="1" key="1">
    <citation type="submission" date="2019-10" db="EMBL/GenBank/DDBJ databases">
        <authorList>
            <consortium name="DOE Joint Genome Institute"/>
            <person name="Kuo A."/>
            <person name="Miyauchi S."/>
            <person name="Kiss E."/>
            <person name="Drula E."/>
            <person name="Kohler A."/>
            <person name="Sanchez-Garcia M."/>
            <person name="Andreopoulos B."/>
            <person name="Barry K.W."/>
            <person name="Bonito G."/>
            <person name="Buee M."/>
            <person name="Carver A."/>
            <person name="Chen C."/>
            <person name="Cichocki N."/>
            <person name="Clum A."/>
            <person name="Culley D."/>
            <person name="Crous P.W."/>
            <person name="Fauchery L."/>
            <person name="Girlanda M."/>
            <person name="Hayes R."/>
            <person name="Keri Z."/>
            <person name="Labutti K."/>
            <person name="Lipzen A."/>
            <person name="Lombard V."/>
            <person name="Magnuson J."/>
            <person name="Maillard F."/>
            <person name="Morin E."/>
            <person name="Murat C."/>
            <person name="Nolan M."/>
            <person name="Ohm R."/>
            <person name="Pangilinan J."/>
            <person name="Pereira M."/>
            <person name="Perotto S."/>
            <person name="Peter M."/>
            <person name="Riley R."/>
            <person name="Sitrit Y."/>
            <person name="Stielow B."/>
            <person name="Szollosi G."/>
            <person name="Zifcakova L."/>
            <person name="Stursova M."/>
            <person name="Spatafora J.W."/>
            <person name="Tedersoo L."/>
            <person name="Vaario L.-M."/>
            <person name="Yamada A."/>
            <person name="Yan M."/>
            <person name="Wang P."/>
            <person name="Xu J."/>
            <person name="Bruns T."/>
            <person name="Baldrian P."/>
            <person name="Vilgalys R."/>
            <person name="Henrissat B."/>
            <person name="Grigoriev I.V."/>
            <person name="Hibbett D."/>
            <person name="Nagy L.G."/>
            <person name="Martin F.M."/>
        </authorList>
    </citation>
    <scope>NUCLEOTIDE SEQUENCE</scope>
    <source>
        <strain evidence="1">P2</strain>
    </source>
</reference>
<gene>
    <name evidence="1" type="ORF">BDM02DRAFT_3192055</name>
</gene>
<reference evidence="1" key="2">
    <citation type="journal article" date="2020" name="Nat. Commun.">
        <title>Large-scale genome sequencing of mycorrhizal fungi provides insights into the early evolution of symbiotic traits.</title>
        <authorList>
            <person name="Miyauchi S."/>
            <person name="Kiss E."/>
            <person name="Kuo A."/>
            <person name="Drula E."/>
            <person name="Kohler A."/>
            <person name="Sanchez-Garcia M."/>
            <person name="Morin E."/>
            <person name="Andreopoulos B."/>
            <person name="Barry K.W."/>
            <person name="Bonito G."/>
            <person name="Buee M."/>
            <person name="Carver A."/>
            <person name="Chen C."/>
            <person name="Cichocki N."/>
            <person name="Clum A."/>
            <person name="Culley D."/>
            <person name="Crous P.W."/>
            <person name="Fauchery L."/>
            <person name="Girlanda M."/>
            <person name="Hayes R.D."/>
            <person name="Keri Z."/>
            <person name="LaButti K."/>
            <person name="Lipzen A."/>
            <person name="Lombard V."/>
            <person name="Magnuson J."/>
            <person name="Maillard F."/>
            <person name="Murat C."/>
            <person name="Nolan M."/>
            <person name="Ohm R.A."/>
            <person name="Pangilinan J."/>
            <person name="Pereira M.F."/>
            <person name="Perotto S."/>
            <person name="Peter M."/>
            <person name="Pfister S."/>
            <person name="Riley R."/>
            <person name="Sitrit Y."/>
            <person name="Stielow J.B."/>
            <person name="Szollosi G."/>
            <person name="Zifcakova L."/>
            <person name="Stursova M."/>
            <person name="Spatafora J.W."/>
            <person name="Tedersoo L."/>
            <person name="Vaario L.M."/>
            <person name="Yamada A."/>
            <person name="Yan M."/>
            <person name="Wang P."/>
            <person name="Xu J."/>
            <person name="Bruns T."/>
            <person name="Baldrian P."/>
            <person name="Vilgalys R."/>
            <person name="Dunand C."/>
            <person name="Henrissat B."/>
            <person name="Grigoriev I.V."/>
            <person name="Hibbett D."/>
            <person name="Nagy L.G."/>
            <person name="Martin F.M."/>
        </authorList>
    </citation>
    <scope>NUCLEOTIDE SEQUENCE</scope>
    <source>
        <strain evidence="1">P2</strain>
    </source>
</reference>
<proteinExistence type="predicted"/>
<protein>
    <submittedName>
        <fullName evidence="1">Uncharacterized protein</fullName>
    </submittedName>
</protein>
<keyword evidence="2" id="KW-1185">Reference proteome</keyword>